<sequence length="197" mass="22532">MWLKYACLAFTSCVLLPTSHLPRIIPEHVELIRDFSEFLAYPWGRVTFEMLVTGIKKKDEILLSQSSIALPGFVDAIQLVFMAAVPQIKEVVPQVEPAVVIESDSESDSGCNDIEVELEEDTEAPAPQPKTVRYYVNPTHVRDLERRQSCLFIFYAFQTEVISMIEDTTHSRNQLEWDDEIEDETVDNLVRLIQNGK</sequence>
<evidence type="ECO:0000259" key="1">
    <source>
        <dbReference type="Pfam" id="PF09331"/>
    </source>
</evidence>
<evidence type="ECO:0000313" key="2">
    <source>
        <dbReference type="EMBL" id="CAF1701605.1"/>
    </source>
</evidence>
<name>A0A816I438_BRANA</name>
<organism evidence="2">
    <name type="scientific">Brassica napus</name>
    <name type="common">Rape</name>
    <dbReference type="NCBI Taxonomy" id="3708"/>
    <lineage>
        <taxon>Eukaryota</taxon>
        <taxon>Viridiplantae</taxon>
        <taxon>Streptophyta</taxon>
        <taxon>Embryophyta</taxon>
        <taxon>Tracheophyta</taxon>
        <taxon>Spermatophyta</taxon>
        <taxon>Magnoliopsida</taxon>
        <taxon>eudicotyledons</taxon>
        <taxon>Gunneridae</taxon>
        <taxon>Pentapetalae</taxon>
        <taxon>rosids</taxon>
        <taxon>malvids</taxon>
        <taxon>Brassicales</taxon>
        <taxon>Brassicaceae</taxon>
        <taxon>Brassiceae</taxon>
        <taxon>Brassica</taxon>
    </lineage>
</organism>
<dbReference type="AlphaFoldDB" id="A0A816I438"/>
<feature type="domain" description="DUF1985" evidence="1">
    <location>
        <begin position="3"/>
        <end position="52"/>
    </location>
</feature>
<protein>
    <submittedName>
        <fullName evidence="2">(rape) hypothetical protein</fullName>
    </submittedName>
</protein>
<dbReference type="InterPro" id="IPR015410">
    <property type="entry name" value="DUF1985"/>
</dbReference>
<dbReference type="PANTHER" id="PTHR48449:SF2">
    <property type="entry name" value="UBIQUITIN-LIKE PROTEASE FAMILY PROFILE DOMAIN-CONTAINING PROTEIN"/>
    <property type="match status" value="1"/>
</dbReference>
<accession>A0A816I438</accession>
<dbReference type="Proteomes" id="UP001295469">
    <property type="component" value="Chromosome C03"/>
</dbReference>
<feature type="non-terminal residue" evidence="2">
    <location>
        <position position="197"/>
    </location>
</feature>
<dbReference type="Pfam" id="PF09331">
    <property type="entry name" value="DUF1985"/>
    <property type="match status" value="1"/>
</dbReference>
<reference evidence="2" key="1">
    <citation type="submission" date="2021-01" db="EMBL/GenBank/DDBJ databases">
        <authorList>
            <consortium name="Genoscope - CEA"/>
            <person name="William W."/>
        </authorList>
    </citation>
    <scope>NUCLEOTIDE SEQUENCE</scope>
</reference>
<dbReference type="PANTHER" id="PTHR48449">
    <property type="entry name" value="DUF1985 DOMAIN-CONTAINING PROTEIN"/>
    <property type="match status" value="1"/>
</dbReference>
<dbReference type="EMBL" id="HG994367">
    <property type="protein sequence ID" value="CAF1701605.1"/>
    <property type="molecule type" value="Genomic_DNA"/>
</dbReference>
<gene>
    <name evidence="2" type="ORF">DARMORV10_C03P31460.1</name>
</gene>
<proteinExistence type="predicted"/>